<protein>
    <submittedName>
        <fullName evidence="2">BLUF domain-containing protein</fullName>
    </submittedName>
</protein>
<dbReference type="Gene3D" id="3.30.70.100">
    <property type="match status" value="1"/>
</dbReference>
<organism evidence="2 3">
    <name type="scientific">Thalassolituus maritimus</name>
    <dbReference type="NCBI Taxonomy" id="484498"/>
    <lineage>
        <taxon>Bacteria</taxon>
        <taxon>Pseudomonadati</taxon>
        <taxon>Pseudomonadota</taxon>
        <taxon>Gammaproteobacteria</taxon>
        <taxon>Oceanospirillales</taxon>
        <taxon>Oceanospirillaceae</taxon>
        <taxon>Thalassolituus</taxon>
    </lineage>
</organism>
<keyword evidence="3" id="KW-1185">Reference proteome</keyword>
<dbReference type="Pfam" id="PF04940">
    <property type="entry name" value="BLUF"/>
    <property type="match status" value="1"/>
</dbReference>
<proteinExistence type="predicted"/>
<dbReference type="SMART" id="SM01034">
    <property type="entry name" value="BLUF"/>
    <property type="match status" value="1"/>
</dbReference>
<dbReference type="SUPFAM" id="SSF54975">
    <property type="entry name" value="Acylphosphatase/BLUF domain-like"/>
    <property type="match status" value="1"/>
</dbReference>
<evidence type="ECO:0000259" key="1">
    <source>
        <dbReference type="PROSITE" id="PS50925"/>
    </source>
</evidence>
<dbReference type="InterPro" id="IPR036046">
    <property type="entry name" value="Acylphosphatase-like_dom_sf"/>
</dbReference>
<dbReference type="PROSITE" id="PS50925">
    <property type="entry name" value="BLUF"/>
    <property type="match status" value="1"/>
</dbReference>
<gene>
    <name evidence="2" type="ORF">NBRC116585_08860</name>
</gene>
<sequence>MLIRLTYLSRATRDMSLQDIQDILTVARDNNQSIDICGMLCYDQRYFLQTLEGEREEVNELFLDIADDPRHDDVVIVSYEYIEATTFGAWDMGFAPASDEFYALLSEVGQNTFDPREFSPEQAVSFLSKLSKQ</sequence>
<reference evidence="2 3" key="1">
    <citation type="submission" date="2024-04" db="EMBL/GenBank/DDBJ databases">
        <title>Draft genome sequence of Thalassolituus maritimus NBRC 116585.</title>
        <authorList>
            <person name="Miyakawa T."/>
            <person name="Kusuya Y."/>
            <person name="Miura T."/>
        </authorList>
    </citation>
    <scope>NUCLEOTIDE SEQUENCE [LARGE SCALE GENOMIC DNA]</scope>
    <source>
        <strain evidence="2 3">5NW40-0001</strain>
    </source>
</reference>
<dbReference type="Proteomes" id="UP001481413">
    <property type="component" value="Unassembled WGS sequence"/>
</dbReference>
<accession>A0ABP9ZXB8</accession>
<dbReference type="InterPro" id="IPR007024">
    <property type="entry name" value="BLUF_domain"/>
</dbReference>
<evidence type="ECO:0000313" key="2">
    <source>
        <dbReference type="EMBL" id="GAA6144769.1"/>
    </source>
</evidence>
<evidence type="ECO:0000313" key="3">
    <source>
        <dbReference type="Proteomes" id="UP001481413"/>
    </source>
</evidence>
<comment type="caution">
    <text evidence="2">The sequence shown here is derived from an EMBL/GenBank/DDBJ whole genome shotgun (WGS) entry which is preliminary data.</text>
</comment>
<dbReference type="EMBL" id="BAABWH010000002">
    <property type="protein sequence ID" value="GAA6144769.1"/>
    <property type="molecule type" value="Genomic_DNA"/>
</dbReference>
<name>A0ABP9ZXB8_9GAMM</name>
<dbReference type="RefSeq" id="WP_353293711.1">
    <property type="nucleotide sequence ID" value="NZ_BAABWH010000002.1"/>
</dbReference>
<feature type="domain" description="BLUF" evidence="1">
    <location>
        <begin position="2"/>
        <end position="93"/>
    </location>
</feature>